<evidence type="ECO:0000256" key="4">
    <source>
        <dbReference type="ARBA" id="ARBA00022989"/>
    </source>
</evidence>
<proteinExistence type="predicted"/>
<dbReference type="PANTHER" id="PTHR30213">
    <property type="entry name" value="INNER MEMBRANE PROTEIN YHJD"/>
    <property type="match status" value="1"/>
</dbReference>
<gene>
    <name evidence="7" type="ORF">UFOPK2996_01215</name>
    <name evidence="8" type="ORF">UFOPK3974_00360</name>
</gene>
<organism evidence="7">
    <name type="scientific">freshwater metagenome</name>
    <dbReference type="NCBI Taxonomy" id="449393"/>
    <lineage>
        <taxon>unclassified sequences</taxon>
        <taxon>metagenomes</taxon>
        <taxon>ecological metagenomes</taxon>
    </lineage>
</organism>
<keyword evidence="2" id="KW-1003">Cell membrane</keyword>
<dbReference type="AlphaFoldDB" id="A0A6J6Y662"/>
<keyword evidence="5 6" id="KW-0472">Membrane</keyword>
<feature type="transmembrane region" description="Helical" evidence="6">
    <location>
        <begin position="185"/>
        <end position="208"/>
    </location>
</feature>
<feature type="transmembrane region" description="Helical" evidence="6">
    <location>
        <begin position="220"/>
        <end position="244"/>
    </location>
</feature>
<reference evidence="7" key="1">
    <citation type="submission" date="2020-05" db="EMBL/GenBank/DDBJ databases">
        <authorList>
            <person name="Chiriac C."/>
            <person name="Salcher M."/>
            <person name="Ghai R."/>
            <person name="Kavagutti S V."/>
        </authorList>
    </citation>
    <scope>NUCLEOTIDE SEQUENCE</scope>
</reference>
<comment type="subcellular location">
    <subcellularLocation>
        <location evidence="1">Cell membrane</location>
        <topology evidence="1">Multi-pass membrane protein</topology>
    </subcellularLocation>
</comment>
<sequence>MKLSEIWSLSLAVAKRFSEKRGSNLAAAIAFRAFLGLFACLVLSFALAGYLNASGRGVGEWIIGNLGLSGEAANSVYIAVEQAQTSRATTTIFGLLGLVWTGTGLSMAIAYAWNSAWGIPGGGLRGRASGLLWMLGSGASILVAVATTSWIASHHSLPIIAVIIGVIADLSLVMLTASLLPARHIPIRAMLPAVIVTSLGLTAARVAGATVLPRIASDSSAIYGTIGVFFALLIWMLVIGYVLVSAAMVEVVLWERNHGTVDIRVPVPRPHPHLRHRDAARQSKIDKTA</sequence>
<protein>
    <submittedName>
        <fullName evidence="7">Unannotated protein</fullName>
    </submittedName>
</protein>
<evidence type="ECO:0000256" key="2">
    <source>
        <dbReference type="ARBA" id="ARBA00022475"/>
    </source>
</evidence>
<dbReference type="PIRSF" id="PIRSF035875">
    <property type="entry name" value="RNase_BN"/>
    <property type="match status" value="1"/>
</dbReference>
<dbReference type="InterPro" id="IPR017039">
    <property type="entry name" value="Virul_fac_BrkB"/>
</dbReference>
<dbReference type="PANTHER" id="PTHR30213:SF1">
    <property type="entry name" value="INNER MEMBRANE PROTEIN YHJD"/>
    <property type="match status" value="1"/>
</dbReference>
<evidence type="ECO:0000256" key="6">
    <source>
        <dbReference type="SAM" id="Phobius"/>
    </source>
</evidence>
<accession>A0A6J6Y662</accession>
<dbReference type="EMBL" id="CAFBOR010000031">
    <property type="protein sequence ID" value="CAB4981031.1"/>
    <property type="molecule type" value="Genomic_DNA"/>
</dbReference>
<keyword evidence="3 6" id="KW-0812">Transmembrane</keyword>
<feature type="transmembrane region" description="Helical" evidence="6">
    <location>
        <begin position="62"/>
        <end position="80"/>
    </location>
</feature>
<evidence type="ECO:0000313" key="7">
    <source>
        <dbReference type="EMBL" id="CAB4803895.1"/>
    </source>
</evidence>
<evidence type="ECO:0000256" key="5">
    <source>
        <dbReference type="ARBA" id="ARBA00023136"/>
    </source>
</evidence>
<name>A0A6J6Y662_9ZZZZ</name>
<dbReference type="GO" id="GO:0005886">
    <property type="term" value="C:plasma membrane"/>
    <property type="evidence" value="ECO:0007669"/>
    <property type="project" value="UniProtKB-SubCell"/>
</dbReference>
<feature type="transmembrane region" description="Helical" evidence="6">
    <location>
        <begin position="92"/>
        <end position="113"/>
    </location>
</feature>
<dbReference type="Pfam" id="PF03631">
    <property type="entry name" value="Virul_fac_BrkB"/>
    <property type="match status" value="1"/>
</dbReference>
<keyword evidence="4 6" id="KW-1133">Transmembrane helix</keyword>
<feature type="transmembrane region" description="Helical" evidence="6">
    <location>
        <begin position="25"/>
        <end position="50"/>
    </location>
</feature>
<evidence type="ECO:0000256" key="3">
    <source>
        <dbReference type="ARBA" id="ARBA00022692"/>
    </source>
</evidence>
<evidence type="ECO:0000313" key="8">
    <source>
        <dbReference type="EMBL" id="CAB4981031.1"/>
    </source>
</evidence>
<feature type="transmembrane region" description="Helical" evidence="6">
    <location>
        <begin position="133"/>
        <end position="152"/>
    </location>
</feature>
<dbReference type="EMBL" id="CAFAAH010000183">
    <property type="protein sequence ID" value="CAB4803895.1"/>
    <property type="molecule type" value="Genomic_DNA"/>
</dbReference>
<evidence type="ECO:0000256" key="1">
    <source>
        <dbReference type="ARBA" id="ARBA00004651"/>
    </source>
</evidence>
<feature type="transmembrane region" description="Helical" evidence="6">
    <location>
        <begin position="159"/>
        <end position="179"/>
    </location>
</feature>